<dbReference type="GO" id="GO:0030420">
    <property type="term" value="P:establishment of competence for transformation"/>
    <property type="evidence" value="ECO:0007669"/>
    <property type="project" value="InterPro"/>
</dbReference>
<comment type="caution">
    <text evidence="9">The sequence shown here is derived from an EMBL/GenBank/DDBJ whole genome shotgun (WGS) entry which is preliminary data.</text>
</comment>
<dbReference type="AlphaFoldDB" id="A0A538TF23"/>
<feature type="transmembrane region" description="Helical" evidence="6">
    <location>
        <begin position="43"/>
        <end position="63"/>
    </location>
</feature>
<evidence type="ECO:0000259" key="8">
    <source>
        <dbReference type="SMART" id="SM00849"/>
    </source>
</evidence>
<dbReference type="PANTHER" id="PTHR30619:SF1">
    <property type="entry name" value="RECOMBINATION PROTEIN 2"/>
    <property type="match status" value="1"/>
</dbReference>
<sequence>MRPIPASFCVPAPVSLWLCLLLGHALAASAPIPAAVEEPSRFAAFLLATASLGAACAGSRYNARVLAAVWLRRLEIVTGIAALIAAGGTLGAEADRMAAPLPVHPRAVRIEIEGRVLDSVAADAPQPTMVLEATLVRVGRASSPCKSMLLLRWGEDGFAPAWATPGLSVRLEGEYRPPEDARNPGSAAPGRWLERLHIAGTVDVDPATVTVLADPPDSGIPWSGLLRHRLAGIFSRDLCPPVAALARGMALGDRSGIAPSIRDAFRDGGTIHILSISGLHVCVLAGIVATVAVAVRLQATPALWIELISLWGYVLLVGAPASAVRSAILWTAIRAARMRGSAIRPFAGWGLAGLLLHLGNPDVLADPGFQLSFAAVLGLSASGGFRLAIPEGFGGRGSLRRVRGAMEWLLSLARQSAFAEAGTLGIQVLQFGAVPVAGLVLNLAVIPLCGAFMAALLLHLGCAFLIPPLGQVAAGSVEASGLLMLWLTARVAAVIPPLPARALPPPAAIAASLLALLLAAAAWEHARVERRPRDRRTAQWCALFALVLAWTVPFAVGRGPERREAWMLVIDVGQGDAVVAHAPGAAILVDAGPSTESRDEGRLAVEPALRAEGITRIHTAILSHAHRDHYGGLAWLAGRGYLRSLCENGRDPGGAWRGAIQLGLARAGGAPVAIRADTSFVLEGGSRLRILGADRGLPAGRSANAEENNRSLVAFLEMGGAEICLSGDVEREAEASLRWKIGIAQVMKVPHHGSKTSSDSAWVAATRPRIALISCGERNRFGHPDRATVGRYLLRGARVFRTDQEGAIRLTFAPHGAWVSTRAHPAPEFVRWDTNPALTPSGQSP</sequence>
<dbReference type="Pfam" id="PF13567">
    <property type="entry name" value="DUF4131"/>
    <property type="match status" value="1"/>
</dbReference>
<gene>
    <name evidence="9" type="ORF">E6K77_07905</name>
</gene>
<name>A0A538TF23_UNCEI</name>
<dbReference type="Pfam" id="PF00753">
    <property type="entry name" value="Lactamase_B"/>
    <property type="match status" value="1"/>
</dbReference>
<keyword evidence="5 6" id="KW-0472">Membrane</keyword>
<evidence type="ECO:0000256" key="6">
    <source>
        <dbReference type="SAM" id="Phobius"/>
    </source>
</evidence>
<evidence type="ECO:0000256" key="1">
    <source>
        <dbReference type="ARBA" id="ARBA00004651"/>
    </source>
</evidence>
<evidence type="ECO:0000256" key="3">
    <source>
        <dbReference type="ARBA" id="ARBA00022692"/>
    </source>
</evidence>
<dbReference type="Gene3D" id="3.60.15.10">
    <property type="entry name" value="Ribonuclease Z/Hydroxyacylglutathione hydrolase-like"/>
    <property type="match status" value="1"/>
</dbReference>
<dbReference type="InterPro" id="IPR035681">
    <property type="entry name" value="ComA-like_MBL"/>
</dbReference>
<feature type="transmembrane region" description="Helical" evidence="6">
    <location>
        <begin position="507"/>
        <end position="526"/>
    </location>
</feature>
<proteinExistence type="predicted"/>
<evidence type="ECO:0000313" key="10">
    <source>
        <dbReference type="Proteomes" id="UP000317366"/>
    </source>
</evidence>
<dbReference type="Pfam" id="PF03772">
    <property type="entry name" value="Competence"/>
    <property type="match status" value="1"/>
</dbReference>
<dbReference type="Proteomes" id="UP000317366">
    <property type="component" value="Unassembled WGS sequence"/>
</dbReference>
<feature type="transmembrane region" description="Helical" evidence="6">
    <location>
        <begin position="271"/>
        <end position="295"/>
    </location>
</feature>
<dbReference type="InterPro" id="IPR004477">
    <property type="entry name" value="ComEC_N"/>
</dbReference>
<dbReference type="InterPro" id="IPR036866">
    <property type="entry name" value="RibonucZ/Hydroxyglut_hydro"/>
</dbReference>
<evidence type="ECO:0000256" key="2">
    <source>
        <dbReference type="ARBA" id="ARBA00022475"/>
    </source>
</evidence>
<keyword evidence="4 6" id="KW-1133">Transmembrane helix</keyword>
<dbReference type="InterPro" id="IPR004797">
    <property type="entry name" value="Competence_ComEC/Rec2"/>
</dbReference>
<evidence type="ECO:0000256" key="5">
    <source>
        <dbReference type="ARBA" id="ARBA00023136"/>
    </source>
</evidence>
<keyword evidence="2" id="KW-1003">Cell membrane</keyword>
<keyword evidence="7" id="KW-0732">Signal</keyword>
<accession>A0A538TF23</accession>
<dbReference type="PANTHER" id="PTHR30619">
    <property type="entry name" value="DNA INTERNALIZATION/COMPETENCE PROTEIN COMEC/REC2"/>
    <property type="match status" value="1"/>
</dbReference>
<keyword evidence="3 6" id="KW-0812">Transmembrane</keyword>
<feature type="chain" id="PRO_5021816291" evidence="7">
    <location>
        <begin position="28"/>
        <end position="845"/>
    </location>
</feature>
<evidence type="ECO:0000256" key="4">
    <source>
        <dbReference type="ARBA" id="ARBA00022989"/>
    </source>
</evidence>
<organism evidence="9 10">
    <name type="scientific">Eiseniibacteriota bacterium</name>
    <dbReference type="NCBI Taxonomy" id="2212470"/>
    <lineage>
        <taxon>Bacteria</taxon>
        <taxon>Candidatus Eiseniibacteriota</taxon>
    </lineage>
</organism>
<feature type="transmembrane region" description="Helical" evidence="6">
    <location>
        <begin position="538"/>
        <end position="556"/>
    </location>
</feature>
<dbReference type="NCBIfam" id="TIGR00361">
    <property type="entry name" value="ComEC_Rec2"/>
    <property type="match status" value="1"/>
</dbReference>
<dbReference type="InterPro" id="IPR025405">
    <property type="entry name" value="DUF4131"/>
</dbReference>
<dbReference type="SUPFAM" id="SSF56281">
    <property type="entry name" value="Metallo-hydrolase/oxidoreductase"/>
    <property type="match status" value="1"/>
</dbReference>
<reference evidence="9 10" key="1">
    <citation type="journal article" date="2019" name="Nat. Microbiol.">
        <title>Mediterranean grassland soil C-N compound turnover is dependent on rainfall and depth, and is mediated by genomically divergent microorganisms.</title>
        <authorList>
            <person name="Diamond S."/>
            <person name="Andeer P.F."/>
            <person name="Li Z."/>
            <person name="Crits-Christoph A."/>
            <person name="Burstein D."/>
            <person name="Anantharaman K."/>
            <person name="Lane K.R."/>
            <person name="Thomas B.C."/>
            <person name="Pan C."/>
            <person name="Northen T.R."/>
            <person name="Banfield J.F."/>
        </authorList>
    </citation>
    <scope>NUCLEOTIDE SEQUENCE [LARGE SCALE GENOMIC DNA]</scope>
    <source>
        <strain evidence="9">WS_7</strain>
    </source>
</reference>
<dbReference type="NCBIfam" id="TIGR00360">
    <property type="entry name" value="ComEC_N-term"/>
    <property type="match status" value="1"/>
</dbReference>
<dbReference type="SMART" id="SM00849">
    <property type="entry name" value="Lactamase_B"/>
    <property type="match status" value="1"/>
</dbReference>
<feature type="domain" description="Metallo-beta-lactamase" evidence="8">
    <location>
        <begin position="574"/>
        <end position="777"/>
    </location>
</feature>
<feature type="transmembrane region" description="Helical" evidence="6">
    <location>
        <begin position="439"/>
        <end position="460"/>
    </location>
</feature>
<dbReference type="EMBL" id="VBOX01000084">
    <property type="protein sequence ID" value="TMQ62245.1"/>
    <property type="molecule type" value="Genomic_DNA"/>
</dbReference>
<feature type="transmembrane region" description="Helical" evidence="6">
    <location>
        <begin position="307"/>
        <end position="330"/>
    </location>
</feature>
<dbReference type="InterPro" id="IPR001279">
    <property type="entry name" value="Metallo-B-lactamas"/>
</dbReference>
<comment type="subcellular location">
    <subcellularLocation>
        <location evidence="1">Cell membrane</location>
        <topology evidence="1">Multi-pass membrane protein</topology>
    </subcellularLocation>
</comment>
<evidence type="ECO:0000313" key="9">
    <source>
        <dbReference type="EMBL" id="TMQ62245.1"/>
    </source>
</evidence>
<feature type="signal peptide" evidence="7">
    <location>
        <begin position="1"/>
        <end position="27"/>
    </location>
</feature>
<protein>
    <submittedName>
        <fullName evidence="9">DNA internalization-related competence protein ComEC/Rec2</fullName>
    </submittedName>
</protein>
<dbReference type="GO" id="GO:0005886">
    <property type="term" value="C:plasma membrane"/>
    <property type="evidence" value="ECO:0007669"/>
    <property type="project" value="UniProtKB-SubCell"/>
</dbReference>
<evidence type="ECO:0000256" key="7">
    <source>
        <dbReference type="SAM" id="SignalP"/>
    </source>
</evidence>
<dbReference type="CDD" id="cd07731">
    <property type="entry name" value="ComA-like_MBL-fold"/>
    <property type="match status" value="1"/>
</dbReference>
<dbReference type="InterPro" id="IPR052159">
    <property type="entry name" value="Competence_DNA_uptake"/>
</dbReference>